<dbReference type="InterPro" id="IPR001127">
    <property type="entry name" value="PTS_EIIA_1_perm"/>
</dbReference>
<evidence type="ECO:0000256" key="10">
    <source>
        <dbReference type="ARBA" id="ARBA00023136"/>
    </source>
</evidence>
<dbReference type="InterPro" id="IPR003352">
    <property type="entry name" value="PTS_EIIC"/>
</dbReference>
<evidence type="ECO:0000313" key="21">
    <source>
        <dbReference type="EMBL" id="MRJ46129.1"/>
    </source>
</evidence>
<evidence type="ECO:0000256" key="14">
    <source>
        <dbReference type="ARBA" id="ARBA00074554"/>
    </source>
</evidence>
<feature type="domain" description="PTS EIIB type-1" evidence="19">
    <location>
        <begin position="4"/>
        <end position="86"/>
    </location>
</feature>
<proteinExistence type="predicted"/>
<keyword evidence="9 17" id="KW-1133">Transmembrane helix</keyword>
<dbReference type="InterPro" id="IPR011055">
    <property type="entry name" value="Dup_hybrid_motif"/>
</dbReference>
<keyword evidence="2" id="KW-0813">Transport</keyword>
<dbReference type="GO" id="GO:0008982">
    <property type="term" value="F:protein-N(PI)-phosphohistidine-sugar phosphotransferase activity"/>
    <property type="evidence" value="ECO:0007669"/>
    <property type="project" value="InterPro"/>
</dbReference>
<dbReference type="AlphaFoldDB" id="A0A844BVL0"/>
<keyword evidence="10 17" id="KW-0472">Membrane</keyword>
<feature type="transmembrane region" description="Helical" evidence="17">
    <location>
        <begin position="382"/>
        <end position="407"/>
    </location>
</feature>
<comment type="subcellular location">
    <subcellularLocation>
        <location evidence="1">Cell membrane</location>
        <topology evidence="1">Multi-pass membrane protein</topology>
    </subcellularLocation>
</comment>
<feature type="transmembrane region" description="Helical" evidence="17">
    <location>
        <begin position="101"/>
        <end position="122"/>
    </location>
</feature>
<dbReference type="GO" id="GO:0009401">
    <property type="term" value="P:phosphoenolpyruvate-dependent sugar phosphotransferase system"/>
    <property type="evidence" value="ECO:0007669"/>
    <property type="project" value="UniProtKB-KW"/>
</dbReference>
<evidence type="ECO:0000256" key="7">
    <source>
        <dbReference type="ARBA" id="ARBA00022692"/>
    </source>
</evidence>
<evidence type="ECO:0000256" key="4">
    <source>
        <dbReference type="ARBA" id="ARBA00022597"/>
    </source>
</evidence>
<feature type="transmembrane region" description="Helical" evidence="17">
    <location>
        <begin position="142"/>
        <end position="161"/>
    </location>
</feature>
<dbReference type="Pfam" id="PF00367">
    <property type="entry name" value="PTS_EIIB"/>
    <property type="match status" value="1"/>
</dbReference>
<keyword evidence="8" id="KW-0418">Kinase</keyword>
<dbReference type="FunFam" id="2.70.70.10:FF:000001">
    <property type="entry name" value="PTS system glucose-specific IIA component"/>
    <property type="match status" value="1"/>
</dbReference>
<evidence type="ECO:0000256" key="17">
    <source>
        <dbReference type="SAM" id="Phobius"/>
    </source>
</evidence>
<dbReference type="SUPFAM" id="SSF55604">
    <property type="entry name" value="Glucose permease domain IIB"/>
    <property type="match status" value="1"/>
</dbReference>
<dbReference type="NCBIfam" id="TIGR01995">
    <property type="entry name" value="PTS-II-ABC-beta"/>
    <property type="match status" value="1"/>
</dbReference>
<reference evidence="21 22" key="1">
    <citation type="submission" date="2019-11" db="EMBL/GenBank/DDBJ databases">
        <title>Characterisation of Fundicoccus ignavus gen. nov. sp. nov., a novel genus of the family Aerococcaceae from bulk tank milk.</title>
        <authorList>
            <person name="Siebert A."/>
            <person name="Huptas C."/>
            <person name="Wenning M."/>
            <person name="Scherer S."/>
            <person name="Doll E.V."/>
        </authorList>
    </citation>
    <scope>NUCLEOTIDE SEQUENCE [LARGE SCALE GENOMIC DNA]</scope>
    <source>
        <strain evidence="21 22">DSM 109652</strain>
    </source>
</reference>
<dbReference type="EMBL" id="WJQT01000001">
    <property type="protein sequence ID" value="MRJ46129.1"/>
    <property type="molecule type" value="Genomic_DNA"/>
</dbReference>
<dbReference type="PROSITE" id="PS01035">
    <property type="entry name" value="PTS_EIIB_TYPE_1_CYS"/>
    <property type="match status" value="1"/>
</dbReference>
<dbReference type="PANTHER" id="PTHR30175">
    <property type="entry name" value="PHOSPHOTRANSFERASE SYSTEM TRANSPORT PROTEIN"/>
    <property type="match status" value="1"/>
</dbReference>
<feature type="transmembrane region" description="Helical" evidence="17">
    <location>
        <begin position="427"/>
        <end position="450"/>
    </location>
</feature>
<accession>A0A844BVL0</accession>
<dbReference type="InterPro" id="IPR036878">
    <property type="entry name" value="Glu_permease_IIB"/>
</dbReference>
<feature type="domain" description="PTS EIIA type-1" evidence="18">
    <location>
        <begin position="497"/>
        <end position="601"/>
    </location>
</feature>
<keyword evidence="5" id="KW-0808">Transferase</keyword>
<keyword evidence="4" id="KW-0762">Sugar transport</keyword>
<evidence type="ECO:0000259" key="20">
    <source>
        <dbReference type="PROSITE" id="PS51103"/>
    </source>
</evidence>
<keyword evidence="7 17" id="KW-0812">Transmembrane</keyword>
<evidence type="ECO:0000256" key="11">
    <source>
        <dbReference type="ARBA" id="ARBA00044053"/>
    </source>
</evidence>
<feature type="transmembrane region" description="Helical" evidence="17">
    <location>
        <begin position="200"/>
        <end position="230"/>
    </location>
</feature>
<comment type="caution">
    <text evidence="21">The sequence shown here is derived from an EMBL/GenBank/DDBJ whole genome shotgun (WGS) entry which is preliminary data.</text>
</comment>
<evidence type="ECO:0000256" key="5">
    <source>
        <dbReference type="ARBA" id="ARBA00022679"/>
    </source>
</evidence>
<evidence type="ECO:0000256" key="1">
    <source>
        <dbReference type="ARBA" id="ARBA00004651"/>
    </source>
</evidence>
<dbReference type="GO" id="GO:0016301">
    <property type="term" value="F:kinase activity"/>
    <property type="evidence" value="ECO:0007669"/>
    <property type="project" value="UniProtKB-KW"/>
</dbReference>
<dbReference type="InterPro" id="IPR050558">
    <property type="entry name" value="PTS_Sugar-Specific_Components"/>
</dbReference>
<evidence type="ECO:0000256" key="16">
    <source>
        <dbReference type="PROSITE-ProRule" id="PRU00421"/>
    </source>
</evidence>
<feature type="transmembrane region" description="Helical" evidence="17">
    <location>
        <begin position="242"/>
        <end position="264"/>
    </location>
</feature>
<dbReference type="Proteomes" id="UP000440066">
    <property type="component" value="Unassembled WGS sequence"/>
</dbReference>
<dbReference type="PROSITE" id="PS51098">
    <property type="entry name" value="PTS_EIIB_TYPE_1"/>
    <property type="match status" value="1"/>
</dbReference>
<comment type="catalytic activity">
    <reaction evidence="13">
        <text>N(pros)-phospho-L-histidyl-[protein](out) + sucrose = sucrose 6(G)-phosphate(in) + L-histidyl-[protein]</text>
        <dbReference type="Rhea" id="RHEA:49236"/>
        <dbReference type="Rhea" id="RHEA-COMP:9745"/>
        <dbReference type="Rhea" id="RHEA-COMP:9746"/>
        <dbReference type="ChEBI" id="CHEBI:17992"/>
        <dbReference type="ChEBI" id="CHEBI:29979"/>
        <dbReference type="ChEBI" id="CHEBI:64837"/>
        <dbReference type="ChEBI" id="CHEBI:91002"/>
        <dbReference type="EC" id="2.7.1.211"/>
    </reaction>
</comment>
<dbReference type="Gene3D" id="2.70.70.10">
    <property type="entry name" value="Glucose Permease (Domain IIA)"/>
    <property type="match status" value="1"/>
</dbReference>
<gene>
    <name evidence="21" type="ORF">GF867_00880</name>
</gene>
<dbReference type="SUPFAM" id="SSF51261">
    <property type="entry name" value="Duplicated hybrid motif"/>
    <property type="match status" value="1"/>
</dbReference>
<evidence type="ECO:0000256" key="13">
    <source>
        <dbReference type="ARBA" id="ARBA00048931"/>
    </source>
</evidence>
<dbReference type="InterPro" id="IPR001996">
    <property type="entry name" value="PTS_IIB_1"/>
</dbReference>
<evidence type="ECO:0000256" key="3">
    <source>
        <dbReference type="ARBA" id="ARBA00022475"/>
    </source>
</evidence>
<dbReference type="PANTHER" id="PTHR30175:SF1">
    <property type="entry name" value="PTS SYSTEM ARBUTIN-, CELLOBIOSE-, AND SALICIN-SPECIFIC EIIBC COMPONENT-RELATED"/>
    <property type="match status" value="1"/>
</dbReference>
<dbReference type="InterPro" id="IPR011297">
    <property type="entry name" value="PTS_IIABC_b_glu"/>
</dbReference>
<dbReference type="EC" id="2.7.1.211" evidence="11"/>
<evidence type="ECO:0000256" key="9">
    <source>
        <dbReference type="ARBA" id="ARBA00022989"/>
    </source>
</evidence>
<dbReference type="GO" id="GO:0005886">
    <property type="term" value="C:plasma membrane"/>
    <property type="evidence" value="ECO:0007669"/>
    <property type="project" value="UniProtKB-SubCell"/>
</dbReference>
<evidence type="ECO:0000256" key="15">
    <source>
        <dbReference type="ARBA" id="ARBA00081008"/>
    </source>
</evidence>
<feature type="transmembrane region" description="Helical" evidence="17">
    <location>
        <begin position="284"/>
        <end position="302"/>
    </location>
</feature>
<dbReference type="CDD" id="cd00212">
    <property type="entry name" value="PTS_IIB_glc"/>
    <property type="match status" value="1"/>
</dbReference>
<organism evidence="21 22">
    <name type="scientific">Fundicoccus ignavus</name>
    <dbReference type="NCBI Taxonomy" id="2664442"/>
    <lineage>
        <taxon>Bacteria</taxon>
        <taxon>Bacillati</taxon>
        <taxon>Bacillota</taxon>
        <taxon>Bacilli</taxon>
        <taxon>Lactobacillales</taxon>
        <taxon>Aerococcaceae</taxon>
        <taxon>Fundicoccus</taxon>
    </lineage>
</organism>
<evidence type="ECO:0000313" key="22">
    <source>
        <dbReference type="Proteomes" id="UP000440066"/>
    </source>
</evidence>
<dbReference type="PROSITE" id="PS00371">
    <property type="entry name" value="PTS_EIIA_TYPE_1_HIS"/>
    <property type="match status" value="1"/>
</dbReference>
<evidence type="ECO:0000256" key="2">
    <source>
        <dbReference type="ARBA" id="ARBA00022448"/>
    </source>
</evidence>
<feature type="transmembrane region" description="Helical" evidence="17">
    <location>
        <begin position="173"/>
        <end position="194"/>
    </location>
</feature>
<feature type="domain" description="PTS EIIC type-1" evidence="20">
    <location>
        <begin position="103"/>
        <end position="461"/>
    </location>
</feature>
<dbReference type="NCBIfam" id="TIGR00830">
    <property type="entry name" value="PTBA"/>
    <property type="match status" value="1"/>
</dbReference>
<evidence type="ECO:0000256" key="8">
    <source>
        <dbReference type="ARBA" id="ARBA00022777"/>
    </source>
</evidence>
<evidence type="ECO:0000256" key="6">
    <source>
        <dbReference type="ARBA" id="ARBA00022683"/>
    </source>
</evidence>
<protein>
    <recommendedName>
        <fullName evidence="14">PTS system sucrose-specific EIIBCA component</fullName>
        <ecNumber evidence="11">2.7.1.211</ecNumber>
    </recommendedName>
    <alternativeName>
        <fullName evidence="15">EIIBCA-Scr</fullName>
    </alternativeName>
</protein>
<keyword evidence="3" id="KW-1003">Cell membrane</keyword>
<name>A0A844BVL0_9LACT</name>
<dbReference type="FunFam" id="3.30.1360.60:FF:000001">
    <property type="entry name" value="PTS system glucose-specific IIBC component PtsG"/>
    <property type="match status" value="1"/>
</dbReference>
<evidence type="ECO:0000259" key="18">
    <source>
        <dbReference type="PROSITE" id="PS51093"/>
    </source>
</evidence>
<comment type="function">
    <text evidence="12">The phosphoenolpyruvate-dependent sugar phosphotransferase system (sugar PTS), a major carbohydrate active transport system, catalyzes the phosphorylation of incoming sugar substrates concomitantly with their translocation across the cell membrane. This system is involved in sucrose transport.</text>
</comment>
<sequence length="627" mass="66339">MDYKNLGKTILDNVGGEENVNELIHCATRLRFKLADTTKANTETLKNTPGVVGVVNKGGQYQVIIGSDVPKVYRSIHDQSNLEGKSGPSEGDENQTKFEKVIAMISGIFTPILPVITAAGLIKAVLSILTVFNIVQNTDMNYQVLNFIGDAGFYFLPVFLGGTAARQFKANPYLGMLIGATFLHPTFTGMVNVAKETGEAISFFGLPISAVSYSSSVIPVILSVWLLSYVERFADRISPKSVKFFTVPLISTLFTSIVALTLLGPIGSVVGNYLADFFRWLETFGSWVVPTVVGTFSPWLVMTGTHYGLVSIGINNRATLGYDTVASNGMLASNVAQGGAALAIAVKTKDVNKKAMASSAGVTAIMGITEPALFGITLQNKAAMIGTMVAGGVGGFIMGIFGARNYAGGSPGLLSLGSYIGEDTLHSLYVAAATLVTSVILSFVITFILYKEDETIETTTGEQDVVPVQTTADSENLTETVVAPMTGQIVALEEVEDPTFAQAILGQGIAIKPTDGLVKSPIKGEIVTIFETKHAIGLKTDSGLELLIHIGIDTVQLKGEHFTQLAKNGQRVEIGTPLVQVDLAAIEAAGYDTITPIVVTNTMDYAGVLPTGEGLVNTGDAVIKVIK</sequence>
<dbReference type="InterPro" id="IPR018113">
    <property type="entry name" value="PTrfase_EIIB_Cys"/>
</dbReference>
<keyword evidence="6" id="KW-0598">Phosphotransferase system</keyword>
<dbReference type="GO" id="GO:0015771">
    <property type="term" value="P:trehalose transport"/>
    <property type="evidence" value="ECO:0007669"/>
    <property type="project" value="TreeGrafter"/>
</dbReference>
<dbReference type="Gene3D" id="3.30.1360.60">
    <property type="entry name" value="Glucose permease domain IIB"/>
    <property type="match status" value="1"/>
</dbReference>
<dbReference type="InterPro" id="IPR013013">
    <property type="entry name" value="PTS_EIIC_1"/>
</dbReference>
<evidence type="ECO:0000259" key="19">
    <source>
        <dbReference type="PROSITE" id="PS51098"/>
    </source>
</evidence>
<dbReference type="GO" id="GO:0090589">
    <property type="term" value="F:protein-phosphocysteine-trehalose phosphotransferase system transporter activity"/>
    <property type="evidence" value="ECO:0007669"/>
    <property type="project" value="TreeGrafter"/>
</dbReference>
<dbReference type="PROSITE" id="PS51093">
    <property type="entry name" value="PTS_EIIA_TYPE_1"/>
    <property type="match status" value="1"/>
</dbReference>
<dbReference type="RefSeq" id="WP_153831231.1">
    <property type="nucleotide sequence ID" value="NZ_WJQT01000001.1"/>
</dbReference>
<evidence type="ECO:0000256" key="12">
    <source>
        <dbReference type="ARBA" id="ARBA00045139"/>
    </source>
</evidence>
<feature type="active site" description="Phosphocysteine intermediate; for EIIB activity" evidence="16">
    <location>
        <position position="26"/>
    </location>
</feature>
<dbReference type="Pfam" id="PF00358">
    <property type="entry name" value="PTS_EIIA_1"/>
    <property type="match status" value="1"/>
</dbReference>
<dbReference type="PROSITE" id="PS51103">
    <property type="entry name" value="PTS_EIIC_TYPE_1"/>
    <property type="match status" value="1"/>
</dbReference>
<dbReference type="Pfam" id="PF02378">
    <property type="entry name" value="PTS_EIIC"/>
    <property type="match status" value="1"/>
</dbReference>